<evidence type="ECO:0000313" key="3">
    <source>
        <dbReference type="Proteomes" id="UP000231987"/>
    </source>
</evidence>
<comment type="caution">
    <text evidence="2">The sequence shown here is derived from an EMBL/GenBank/DDBJ whole genome shotgun (WGS) entry which is preliminary data.</text>
</comment>
<sequence length="351" mass="37504">MLCVLGYVVTNRFRELERPQTGRLKDVVLMATVTGFESLRIPSRSDMKQFAELFEPLFLGSSNEARRQAAAALSQCPHVPEPVALLIGSMPISIAAAFLARATAISDGVLISIIRQQGQGHANAIARRESLSPSVIDALVEHHQSAPLPARLHDGASRPAASDPQPAAAAADREEKLRAEIKALARVGSQEKNGTSSIQPVSELHCALLVRFARNGEATLFSTALADALGASRALTDRILLDVSGQQLAATLAALAFPADEESRVLEALYPHLSERIGGGNRAEALIGSLDRQASGERVASWVRADANGPKPGRHESLLADNRAADPRRHDAQPIARQSKAVQPKRGFGQF</sequence>
<organism evidence="2 3">
    <name type="scientific">Rhizobium meliloti</name>
    <name type="common">Ensifer meliloti</name>
    <name type="synonym">Sinorhizobium meliloti</name>
    <dbReference type="NCBI Taxonomy" id="382"/>
    <lineage>
        <taxon>Bacteria</taxon>
        <taxon>Pseudomonadati</taxon>
        <taxon>Pseudomonadota</taxon>
        <taxon>Alphaproteobacteria</taxon>
        <taxon>Hyphomicrobiales</taxon>
        <taxon>Rhizobiaceae</taxon>
        <taxon>Sinorhizobium/Ensifer group</taxon>
        <taxon>Sinorhizobium</taxon>
    </lineage>
</organism>
<dbReference type="Proteomes" id="UP000231987">
    <property type="component" value="Unassembled WGS sequence"/>
</dbReference>
<name>A0A2J0Z2J3_RHIML</name>
<gene>
    <name evidence="2" type="ORF">CEJ86_12715</name>
</gene>
<feature type="compositionally biased region" description="Basic and acidic residues" evidence="1">
    <location>
        <begin position="313"/>
        <end position="332"/>
    </location>
</feature>
<proteinExistence type="predicted"/>
<evidence type="ECO:0000256" key="1">
    <source>
        <dbReference type="SAM" id="MobiDB-lite"/>
    </source>
</evidence>
<evidence type="ECO:0000313" key="2">
    <source>
        <dbReference type="EMBL" id="PJR14698.1"/>
    </source>
</evidence>
<dbReference type="EMBL" id="NJGD01000005">
    <property type="protein sequence ID" value="PJR14698.1"/>
    <property type="molecule type" value="Genomic_DNA"/>
</dbReference>
<accession>A0A2J0Z2J3</accession>
<dbReference type="InterPro" id="IPR019285">
    <property type="entry name" value="DUF2336"/>
</dbReference>
<dbReference type="Pfam" id="PF10098">
    <property type="entry name" value="DUF2336"/>
    <property type="match status" value="1"/>
</dbReference>
<evidence type="ECO:0008006" key="4">
    <source>
        <dbReference type="Google" id="ProtNLM"/>
    </source>
</evidence>
<feature type="compositionally biased region" description="Low complexity" evidence="1">
    <location>
        <begin position="157"/>
        <end position="170"/>
    </location>
</feature>
<feature type="region of interest" description="Disordered" evidence="1">
    <location>
        <begin position="305"/>
        <end position="351"/>
    </location>
</feature>
<feature type="region of interest" description="Disordered" evidence="1">
    <location>
        <begin position="149"/>
        <end position="173"/>
    </location>
</feature>
<reference evidence="2 3" key="1">
    <citation type="submission" date="2017-06" db="EMBL/GenBank/DDBJ databases">
        <title>Ensifer strains isolated from leguminous trees and herbs display diverse denitrification phenotypes with some acting as strong N2O sinks.</title>
        <authorList>
            <person name="Woliy K."/>
            <person name="Mania D."/>
            <person name="Bakken L.R."/>
            <person name="Frostegard A."/>
        </authorList>
    </citation>
    <scope>NUCLEOTIDE SEQUENCE [LARGE SCALE GENOMIC DNA]</scope>
    <source>
        <strain evidence="2 3">AC50a</strain>
    </source>
</reference>
<protein>
    <recommendedName>
        <fullName evidence="4">DUF2336 domain-containing protein</fullName>
    </recommendedName>
</protein>
<dbReference type="AlphaFoldDB" id="A0A2J0Z2J3"/>
<dbReference type="RefSeq" id="WP_100672014.1">
    <property type="nucleotide sequence ID" value="NZ_NJGD01000005.1"/>
</dbReference>